<evidence type="ECO:0000256" key="1">
    <source>
        <dbReference type="SAM" id="MobiDB-lite"/>
    </source>
</evidence>
<reference evidence="2" key="1">
    <citation type="submission" date="2024-01" db="EMBL/GenBank/DDBJ databases">
        <authorList>
            <person name="Webb A."/>
        </authorList>
    </citation>
    <scope>NUCLEOTIDE SEQUENCE</scope>
    <source>
        <strain evidence="2">Pm1</strain>
    </source>
</reference>
<feature type="region of interest" description="Disordered" evidence="1">
    <location>
        <begin position="1"/>
        <end position="31"/>
    </location>
</feature>
<accession>A0AAV1TUZ8</accession>
<dbReference type="AlphaFoldDB" id="A0AAV1TUZ8"/>
<proteinExistence type="predicted"/>
<dbReference type="EMBL" id="CAKLBY020000086">
    <property type="protein sequence ID" value="CAK7925272.1"/>
    <property type="molecule type" value="Genomic_DNA"/>
</dbReference>
<dbReference type="Proteomes" id="UP001162060">
    <property type="component" value="Unassembled WGS sequence"/>
</dbReference>
<comment type="caution">
    <text evidence="2">The sequence shown here is derived from an EMBL/GenBank/DDBJ whole genome shotgun (WGS) entry which is preliminary data.</text>
</comment>
<sequence>MADFDHSFALDENVNPSPEAAAGSPKARVVD</sequence>
<protein>
    <submittedName>
        <fullName evidence="2">Uncharacterized protein</fullName>
    </submittedName>
</protein>
<evidence type="ECO:0000313" key="3">
    <source>
        <dbReference type="Proteomes" id="UP001162060"/>
    </source>
</evidence>
<organism evidence="2 3">
    <name type="scientific">Peronospora matthiolae</name>
    <dbReference type="NCBI Taxonomy" id="2874970"/>
    <lineage>
        <taxon>Eukaryota</taxon>
        <taxon>Sar</taxon>
        <taxon>Stramenopiles</taxon>
        <taxon>Oomycota</taxon>
        <taxon>Peronosporomycetes</taxon>
        <taxon>Peronosporales</taxon>
        <taxon>Peronosporaceae</taxon>
        <taxon>Peronospora</taxon>
    </lineage>
</organism>
<gene>
    <name evidence="2" type="ORF">PM001_LOCUS10422</name>
</gene>
<evidence type="ECO:0000313" key="2">
    <source>
        <dbReference type="EMBL" id="CAK7925272.1"/>
    </source>
</evidence>
<name>A0AAV1TUZ8_9STRA</name>